<accession>A0ACC6MNZ6</accession>
<dbReference type="EMBL" id="JAOXLN010000037">
    <property type="protein sequence ID" value="MDZ5088709.1"/>
    <property type="molecule type" value="Genomic_DNA"/>
</dbReference>
<reference evidence="1 2" key="1">
    <citation type="journal article" date="2021" name="Chemosphere">
        <title>Bioballs carrying a syntrophic Rhodococcus and Mycolicibacterium consortium for simultaneous sorption and biodegradation of fuel oil in contaminated freshwater.</title>
        <authorList>
            <person name="Naloka K."/>
            <person name="Polrit D."/>
            <person name="Muangchinda C."/>
            <person name="Thoetkiattikul H."/>
            <person name="Pinyakong O."/>
        </authorList>
    </citation>
    <scope>NUCLEOTIDE SEQUENCE [LARGE SCALE GENOMIC DNA]</scope>
    <source>
        <strain evidence="1 2">J101</strain>
    </source>
</reference>
<evidence type="ECO:0000313" key="2">
    <source>
        <dbReference type="Proteomes" id="UP001289645"/>
    </source>
</evidence>
<name>A0ACC6MNZ6_MYCPF</name>
<protein>
    <submittedName>
        <fullName evidence="1">MCE family protein</fullName>
    </submittedName>
</protein>
<proteinExistence type="predicted"/>
<sequence>MLTRFVRTQLVLFTIASIVGVAVMVFAYIQLPTLLGIGRLTVTMELPATGGLYQFANVTYRGVQIGKVREVRLTEDGAEATLSLDTSPKVPADLVAEVRSVSAVGEQYVDLRPRTDSGPYLENGARIARSDTTIPQQVGPMLDQLSALVDSLPKDRIQDLLDETFLAFNGAGPDFASLLDSASTVTEDVSGVSGETRALVEDSGPLLESQAETADAIRTWARSLNGISAQVVQNDPEVRAILQQGPGFAQEVSGLLDGVKPTLPVLLANLTTVGQILVTYNPSIEQLLVLFPSIIAAQQSFGLPRNNPTGLPSGDFALTISDPNPCTVGFLPPSQWRSPEDTTTLDTPDGLYCKLPQDSPMNVRGARNYPCMGHPGKRAPTVELCNDPRGFVPLAMRQHVLGAYPFDPNLVAQGVPLDDRVDFEERIYAPVEGTPLPPGAVPAGTPPLSPELAPTPLAPELATEGAPPAPAPVGPPPPPAPLPPGQGPLNPDQAVPAAPSAFGGGAEAGPSVASAPYDPQTGRFLSPDGQLQQLTSVGGDGPKSWTDLMPT</sequence>
<comment type="caution">
    <text evidence="1">The sequence shown here is derived from an EMBL/GenBank/DDBJ whole genome shotgun (WGS) entry which is preliminary data.</text>
</comment>
<dbReference type="Proteomes" id="UP001289645">
    <property type="component" value="Unassembled WGS sequence"/>
</dbReference>
<keyword evidence="2" id="KW-1185">Reference proteome</keyword>
<organism evidence="1 2">
    <name type="scientific">Mycolicibacterium parafortuitum</name>
    <name type="common">Mycobacterium parafortuitum</name>
    <dbReference type="NCBI Taxonomy" id="39692"/>
    <lineage>
        <taxon>Bacteria</taxon>
        <taxon>Bacillati</taxon>
        <taxon>Actinomycetota</taxon>
        <taxon>Actinomycetes</taxon>
        <taxon>Mycobacteriales</taxon>
        <taxon>Mycobacteriaceae</taxon>
        <taxon>Mycolicibacterium</taxon>
    </lineage>
</organism>
<gene>
    <name evidence="1" type="ORF">OHX15_25220</name>
</gene>
<evidence type="ECO:0000313" key="1">
    <source>
        <dbReference type="EMBL" id="MDZ5088709.1"/>
    </source>
</evidence>